<evidence type="ECO:0000256" key="7">
    <source>
        <dbReference type="PROSITE-ProRule" id="PRU00175"/>
    </source>
</evidence>
<dbReference type="Pfam" id="PF18102">
    <property type="entry name" value="DTC"/>
    <property type="match status" value="1"/>
</dbReference>
<dbReference type="Proteomes" id="UP000199752">
    <property type="component" value="Chromosome 6"/>
</dbReference>
<dbReference type="GO" id="GO:0016567">
    <property type="term" value="P:protein ubiquitination"/>
    <property type="evidence" value="ECO:0007669"/>
    <property type="project" value="UniProtKB-UniPathway"/>
</dbReference>
<reference evidence="11 12" key="3">
    <citation type="submission" date="2017-10" db="EMBL/GenBank/DDBJ databases">
        <title>Consistent, comparative and evidence-based genome annotation and re-annotation for the closely-related species, Cryptosporidium parvum, C. hominis and C. tyzzeri.</title>
        <authorList>
            <person name="Baptista R.P."/>
            <person name="Li Y."/>
            <person name="Sateriale A."/>
            <person name="Striepen B."/>
            <person name="Kissinger J.C."/>
        </authorList>
    </citation>
    <scope>NUCLEOTIDE SEQUENCE [LARGE SCALE GENOMIC DNA]</scope>
    <source>
        <strain evidence="11">30976</strain>
    </source>
</reference>
<feature type="domain" description="WWE" evidence="9">
    <location>
        <begin position="1"/>
        <end position="63"/>
    </location>
</feature>
<dbReference type="InterPro" id="IPR013083">
    <property type="entry name" value="Znf_RING/FYVE/PHD"/>
</dbReference>
<evidence type="ECO:0000256" key="6">
    <source>
        <dbReference type="ARBA" id="ARBA00022723"/>
    </source>
</evidence>
<keyword evidence="7" id="KW-0863">Zinc-finger</keyword>
<evidence type="ECO:0000256" key="5">
    <source>
        <dbReference type="ARBA" id="ARBA00022679"/>
    </source>
</evidence>
<dbReference type="Gene3D" id="3.30.390.130">
    <property type="match status" value="1"/>
</dbReference>
<dbReference type="VEuPathDB" id="CryptoDB:Chro.60594"/>
<dbReference type="AlphaFoldDB" id="A0A0S4THN4"/>
<dbReference type="Pfam" id="PF13639">
    <property type="entry name" value="zf-RING_2"/>
    <property type="match status" value="1"/>
</dbReference>
<comment type="catalytic activity">
    <reaction evidence="1">
        <text>S-ubiquitinyl-[E2 ubiquitin-conjugating enzyme]-L-cysteine + [acceptor protein]-L-lysine = [E2 ubiquitin-conjugating enzyme]-L-cysteine + N(6)-ubiquitinyl-[acceptor protein]-L-lysine.</text>
        <dbReference type="EC" id="2.3.2.27"/>
    </reaction>
</comment>
<dbReference type="Proteomes" id="UP001429100">
    <property type="component" value="Unassembled WGS sequence"/>
</dbReference>
<dbReference type="SMART" id="SM00184">
    <property type="entry name" value="RING"/>
    <property type="match status" value="1"/>
</dbReference>
<reference evidence="11 12" key="1">
    <citation type="submission" date="2014-11" db="EMBL/GenBank/DDBJ databases">
        <title>Comparative genomic analysis of Cryptosporidium hominis reveals occurrence of genetic recombination in virulent subtypes.</title>
        <authorList>
            <person name="Guo Y."/>
            <person name="Tang K."/>
            <person name="Frace M."/>
            <person name="Li N."/>
            <person name="Roellig D.M."/>
            <person name="Sammons S."/>
            <person name="Knipe K."/>
            <person name="Rowe L."/>
            <person name="Feng Y."/>
            <person name="Xiao L."/>
        </authorList>
    </citation>
    <scope>NUCLEOTIDE SEQUENCE [LARGE SCALE GENOMIC DNA]</scope>
    <source>
        <strain evidence="11">30976</strain>
    </source>
</reference>
<feature type="domain" description="RING-type" evidence="8">
    <location>
        <begin position="254"/>
        <end position="298"/>
    </location>
</feature>
<dbReference type="PROSITE" id="PS50918">
    <property type="entry name" value="WWE"/>
    <property type="match status" value="1"/>
</dbReference>
<dbReference type="OrthoDB" id="527344at2759"/>
<dbReference type="InterPro" id="IPR004170">
    <property type="entry name" value="WWE_dom"/>
</dbReference>
<keyword evidence="7" id="KW-0862">Zinc</keyword>
<dbReference type="SUPFAM" id="SSF117839">
    <property type="entry name" value="WWE domain"/>
    <property type="match status" value="1"/>
</dbReference>
<dbReference type="VEuPathDB" id="CryptoDB:ChTU502y2012_382g0330"/>
<sequence length="459" mass="53164">MWRWWSDEGWVYYSLENSAVIEKSWRKKEVNIIINVGGIPFLLNLRHFYQFNFITQRHRRISRDISSAVWFWTDNDDQLNLYQPNVSAQIERFYLHIQWNLYKESQNDENSHHNHNNCQKLCKGSDALQPAINNELVKRPKSGDCVVWNQYDIYPIECVQVNRITGKERKIYRRYLKKVEYELTDNSQDSDKENDFNLEWEFTDTSKPQIQDALSIIVETGEFNCEGYSNAFTKQEIDFTVSKLLEQAQVDDDCCLCLDALNRDLVKLNKCSHVFHSECLNDMISHLNNKTALLCPLCMTPQCFGRGNSPPGKMRYIVYKSGNIEIESYPNTNVIEIEYFIPSGIQNQRHPSPNKLYTGTYKIAYLPFNKKGLIMLDGLAKAFQLGHTFKVNSITNPSTGSSMEIVQWGNIPHKISTCGGPALHGFPDPNFFTTLINKLSSLGIKCKHEESESHSEIHE</sequence>
<gene>
    <name evidence="10" type="ORF">CHUDEA6_5150</name>
    <name evidence="11" type="ORF">GY17_00000542</name>
</gene>
<dbReference type="PANTHER" id="PTHR12622">
    <property type="entry name" value="DELTEX-RELATED"/>
    <property type="match status" value="1"/>
</dbReference>
<reference evidence="10" key="2">
    <citation type="submission" date="2015-08" db="EMBL/GenBank/DDBJ databases">
        <authorList>
            <person name="Babu N.S."/>
            <person name="Beckwith C.J."/>
            <person name="Beseler K.G."/>
            <person name="Brison A."/>
            <person name="Carone J.V."/>
            <person name="Caskin T.P."/>
            <person name="Diamond M."/>
            <person name="Durham M.E."/>
            <person name="Foxe J.M."/>
            <person name="Go M."/>
            <person name="Henderson B.A."/>
            <person name="Jones I.B."/>
            <person name="McGettigan J.A."/>
            <person name="Micheletti S.J."/>
            <person name="Nasrallah M.E."/>
            <person name="Ortiz D."/>
            <person name="Piller C.R."/>
            <person name="Privatt S.R."/>
            <person name="Schneider S.L."/>
            <person name="Sharp S."/>
            <person name="Smith T.C."/>
            <person name="Stanton J.D."/>
            <person name="Ullery H.E."/>
            <person name="Wilson R.J."/>
            <person name="Serrano M.G."/>
            <person name="Buck G."/>
            <person name="Lee V."/>
            <person name="Wang Y."/>
            <person name="Carvalho R."/>
            <person name="Voegtly L."/>
            <person name="Shi R."/>
            <person name="Duckworth R."/>
            <person name="Johnson A."/>
            <person name="Loviza R."/>
            <person name="Walstead R."/>
            <person name="Shah Z."/>
            <person name="Kiflezghi M."/>
            <person name="Wade K."/>
            <person name="Ball S.L."/>
            <person name="Bradley K.W."/>
            <person name="Asai D.J."/>
            <person name="Bowman C.A."/>
            <person name="Russell D.A."/>
            <person name="Pope W.H."/>
            <person name="Jacobs-Sera D."/>
            <person name="Hendrix R.W."/>
            <person name="Hatfull G.F."/>
        </authorList>
    </citation>
    <scope>NUCLEOTIDE SEQUENCE [LARGE SCALE GENOMIC DNA]</scope>
</reference>
<comment type="similarity">
    <text evidence="3">Belongs to the Deltex family.</text>
</comment>
<evidence type="ECO:0000313" key="11">
    <source>
        <dbReference type="EMBL" id="PPS97348.1"/>
    </source>
</evidence>
<comment type="pathway">
    <text evidence="2">Protein modification; protein ubiquitination.</text>
</comment>
<dbReference type="UniPathway" id="UPA00143"/>
<dbReference type="Gene3D" id="3.30.720.50">
    <property type="match status" value="1"/>
</dbReference>
<dbReference type="Pfam" id="PF02825">
    <property type="entry name" value="WWE"/>
    <property type="match status" value="1"/>
</dbReference>
<evidence type="ECO:0000313" key="10">
    <source>
        <dbReference type="EMBL" id="CUV06942.1"/>
    </source>
</evidence>
<dbReference type="EMBL" id="LN877952">
    <property type="protein sequence ID" value="CUV06942.1"/>
    <property type="molecule type" value="Genomic_DNA"/>
</dbReference>
<dbReference type="PROSITE" id="PS50089">
    <property type="entry name" value="ZF_RING_2"/>
    <property type="match status" value="1"/>
</dbReference>
<keyword evidence="5" id="KW-0808">Transferase</keyword>
<dbReference type="VEuPathDB" id="CryptoDB:GY17_00000542"/>
<dbReference type="EMBL" id="JTAI01000007">
    <property type="protein sequence ID" value="PPS97348.1"/>
    <property type="molecule type" value="Genomic_DNA"/>
</dbReference>
<dbReference type="Gene3D" id="3.30.40.10">
    <property type="entry name" value="Zinc/RING finger domain, C3HC4 (zinc finger)"/>
    <property type="match status" value="1"/>
</dbReference>
<dbReference type="CDD" id="cd09633">
    <property type="entry name" value="Deltex_C"/>
    <property type="match status" value="1"/>
</dbReference>
<dbReference type="InterPro" id="IPR039399">
    <property type="entry name" value="Deltex_C_sf"/>
</dbReference>
<name>A0A0S4THN4_CRYHO</name>
<dbReference type="InterPro" id="IPR039396">
    <property type="entry name" value="Deltex_C"/>
</dbReference>
<dbReference type="GO" id="GO:0007219">
    <property type="term" value="P:Notch signaling pathway"/>
    <property type="evidence" value="ECO:0007669"/>
    <property type="project" value="InterPro"/>
</dbReference>
<dbReference type="InterPro" id="IPR037197">
    <property type="entry name" value="WWE_dom_sf"/>
</dbReference>
<evidence type="ECO:0000259" key="8">
    <source>
        <dbReference type="PROSITE" id="PS50089"/>
    </source>
</evidence>
<evidence type="ECO:0000256" key="3">
    <source>
        <dbReference type="ARBA" id="ARBA00009413"/>
    </source>
</evidence>
<dbReference type="SUPFAM" id="SSF57850">
    <property type="entry name" value="RING/U-box"/>
    <property type="match status" value="1"/>
</dbReference>
<dbReference type="InterPro" id="IPR039398">
    <property type="entry name" value="Deltex_fam"/>
</dbReference>
<protein>
    <recommendedName>
        <fullName evidence="4">RING-type E3 ubiquitin transferase</fullName>
        <ecNumber evidence="4">2.3.2.27</ecNumber>
    </recommendedName>
</protein>
<organism evidence="10">
    <name type="scientific">Cryptosporidium hominis</name>
    <dbReference type="NCBI Taxonomy" id="237895"/>
    <lineage>
        <taxon>Eukaryota</taxon>
        <taxon>Sar</taxon>
        <taxon>Alveolata</taxon>
        <taxon>Apicomplexa</taxon>
        <taxon>Conoidasida</taxon>
        <taxon>Coccidia</taxon>
        <taxon>Eucoccidiorida</taxon>
        <taxon>Eimeriorina</taxon>
        <taxon>Cryptosporidiidae</taxon>
        <taxon>Cryptosporidium</taxon>
    </lineage>
</organism>
<dbReference type="VEuPathDB" id="CryptoDB:CHUDEA6_5150"/>
<proteinExistence type="inferred from homology"/>
<evidence type="ECO:0000259" key="9">
    <source>
        <dbReference type="PROSITE" id="PS50918"/>
    </source>
</evidence>
<keyword evidence="12" id="KW-1185">Reference proteome</keyword>
<accession>A0A0S4THN4</accession>
<evidence type="ECO:0000256" key="2">
    <source>
        <dbReference type="ARBA" id="ARBA00004906"/>
    </source>
</evidence>
<dbReference type="EC" id="2.3.2.27" evidence="4"/>
<evidence type="ECO:0000256" key="1">
    <source>
        <dbReference type="ARBA" id="ARBA00000900"/>
    </source>
</evidence>
<keyword evidence="6" id="KW-0479">Metal-binding</keyword>
<dbReference type="InterPro" id="IPR001841">
    <property type="entry name" value="Znf_RING"/>
</dbReference>
<evidence type="ECO:0000313" key="12">
    <source>
        <dbReference type="Proteomes" id="UP001429100"/>
    </source>
</evidence>
<dbReference type="GO" id="GO:0008270">
    <property type="term" value="F:zinc ion binding"/>
    <property type="evidence" value="ECO:0007669"/>
    <property type="project" value="UniProtKB-KW"/>
</dbReference>
<dbReference type="GO" id="GO:0061630">
    <property type="term" value="F:ubiquitin protein ligase activity"/>
    <property type="evidence" value="ECO:0007669"/>
    <property type="project" value="UniProtKB-EC"/>
</dbReference>
<evidence type="ECO:0000256" key="4">
    <source>
        <dbReference type="ARBA" id="ARBA00012483"/>
    </source>
</evidence>